<dbReference type="PANTHER" id="PTHR24171">
    <property type="entry name" value="ANKYRIN REPEAT DOMAIN-CONTAINING PROTEIN 39-RELATED"/>
    <property type="match status" value="1"/>
</dbReference>
<evidence type="ECO:0000256" key="2">
    <source>
        <dbReference type="ARBA" id="ARBA00023043"/>
    </source>
</evidence>
<dbReference type="Proteomes" id="UP000366065">
    <property type="component" value="Unassembled WGS sequence"/>
</dbReference>
<dbReference type="Pfam" id="PF12796">
    <property type="entry name" value="Ank_2"/>
    <property type="match status" value="1"/>
</dbReference>
<dbReference type="PROSITE" id="PS50088">
    <property type="entry name" value="ANK_REPEAT"/>
    <property type="match status" value="1"/>
</dbReference>
<gene>
    <name evidence="4" type="ORF">PCA20602_00044</name>
</gene>
<dbReference type="InterPro" id="IPR002110">
    <property type="entry name" value="Ankyrin_rpt"/>
</dbReference>
<name>A0ABY6VKX8_9BURK</name>
<dbReference type="RefSeq" id="WP_150719481.1">
    <property type="nucleotide sequence ID" value="NZ_CABPRV010000001.1"/>
</dbReference>
<evidence type="ECO:0000256" key="3">
    <source>
        <dbReference type="PROSITE-ProRule" id="PRU00023"/>
    </source>
</evidence>
<evidence type="ECO:0000313" key="5">
    <source>
        <dbReference type="Proteomes" id="UP000366065"/>
    </source>
</evidence>
<dbReference type="InterPro" id="IPR036770">
    <property type="entry name" value="Ankyrin_rpt-contain_sf"/>
</dbReference>
<dbReference type="EMBL" id="CABPRV010000001">
    <property type="protein sequence ID" value="VVD59820.1"/>
    <property type="molecule type" value="Genomic_DNA"/>
</dbReference>
<evidence type="ECO:0000313" key="4">
    <source>
        <dbReference type="EMBL" id="VVD59820.1"/>
    </source>
</evidence>
<reference evidence="4 5" key="1">
    <citation type="submission" date="2019-08" db="EMBL/GenBank/DDBJ databases">
        <authorList>
            <person name="Peeters C."/>
        </authorList>
    </citation>
    <scope>NUCLEOTIDE SEQUENCE [LARGE SCALE GENOMIC DNA]</scope>
    <source>
        <strain evidence="4 5">LMG 20602</strain>
    </source>
</reference>
<comment type="caution">
    <text evidence="4">The sequence shown here is derived from an EMBL/GenBank/DDBJ whole genome shotgun (WGS) entry which is preliminary data.</text>
</comment>
<protein>
    <submittedName>
        <fullName evidence="4">Ankyrin</fullName>
    </submittedName>
</protein>
<evidence type="ECO:0000256" key="1">
    <source>
        <dbReference type="ARBA" id="ARBA00022737"/>
    </source>
</evidence>
<dbReference type="PROSITE" id="PS50297">
    <property type="entry name" value="ANK_REP_REGION"/>
    <property type="match status" value="1"/>
</dbReference>
<keyword evidence="1" id="KW-0677">Repeat</keyword>
<dbReference type="Gene3D" id="1.25.40.20">
    <property type="entry name" value="Ankyrin repeat-containing domain"/>
    <property type="match status" value="2"/>
</dbReference>
<dbReference type="SMART" id="SM00248">
    <property type="entry name" value="ANK"/>
    <property type="match status" value="3"/>
</dbReference>
<feature type="repeat" description="ANK" evidence="3">
    <location>
        <begin position="148"/>
        <end position="180"/>
    </location>
</feature>
<dbReference type="SUPFAM" id="SSF48403">
    <property type="entry name" value="Ankyrin repeat"/>
    <property type="match status" value="1"/>
</dbReference>
<sequence>MAKPSKTALFNAAKQWHCDAVAGLLADAPALIAATDPKSRTALHLACAVRPSGAGGLAEPNGLKTVETLLDAGAVLEQVVPMDEDEGDFQATALWYAVARGENRPLVDFLLRRGANPSYSLWAAVWRDDDAMCRSLLAFAPSLNLRAHGETPMFYAARLQRLATLRLLIDAGADPSIADDRGRDCVDIARERRLPSDIVAMLEALRDKVAGNTQSAT</sequence>
<keyword evidence="2 3" id="KW-0040">ANK repeat</keyword>
<accession>A0ABY6VKX8</accession>
<keyword evidence="5" id="KW-1185">Reference proteome</keyword>
<organism evidence="4 5">
    <name type="scientific">Pandoraea capi</name>
    <dbReference type="NCBI Taxonomy" id="2508286"/>
    <lineage>
        <taxon>Bacteria</taxon>
        <taxon>Pseudomonadati</taxon>
        <taxon>Pseudomonadota</taxon>
        <taxon>Betaproteobacteria</taxon>
        <taxon>Burkholderiales</taxon>
        <taxon>Burkholderiaceae</taxon>
        <taxon>Pandoraea</taxon>
    </lineage>
</organism>
<proteinExistence type="predicted"/>